<sequence>MRGHKRVAKCPGHVFDKQTKTWIPKQPRVTALTLVCKTFYHEAIDVLCGENDFEFNSSTIVTRFFDSIGASKTAIRSIFVHEYIKGTAAAFWQSLHPLVNLRSLSLSHDELCQKWPYGRGAKLSVVVSQAEPLLKILHDSYTQQGLSRRVVDVVQVRPDACYTCSRDRTCPTCQDTGCVCDKEPTIKDSEAGHKALVADLKTALTMALAEA</sequence>
<comment type="caution">
    <text evidence="1">The sequence shown here is derived from an EMBL/GenBank/DDBJ whole genome shotgun (WGS) entry which is preliminary data.</text>
</comment>
<evidence type="ECO:0000313" key="1">
    <source>
        <dbReference type="EMBL" id="OQN95266.1"/>
    </source>
</evidence>
<organism evidence="1 2">
    <name type="scientific">Cryoendolithus antarcticus</name>
    <dbReference type="NCBI Taxonomy" id="1507870"/>
    <lineage>
        <taxon>Eukaryota</taxon>
        <taxon>Fungi</taxon>
        <taxon>Dikarya</taxon>
        <taxon>Ascomycota</taxon>
        <taxon>Pezizomycotina</taxon>
        <taxon>Dothideomycetes</taxon>
        <taxon>Dothideomycetidae</taxon>
        <taxon>Cladosporiales</taxon>
        <taxon>Cladosporiaceae</taxon>
        <taxon>Cryoendolithus</taxon>
    </lineage>
</organism>
<reference evidence="2" key="1">
    <citation type="submission" date="2017-03" db="EMBL/GenBank/DDBJ databases">
        <title>Genomes of endolithic fungi from Antarctica.</title>
        <authorList>
            <person name="Coleine C."/>
            <person name="Masonjones S."/>
            <person name="Stajich J.E."/>
        </authorList>
    </citation>
    <scope>NUCLEOTIDE SEQUENCE [LARGE SCALE GENOMIC DNA]</scope>
    <source>
        <strain evidence="2">CCFEE 5527</strain>
    </source>
</reference>
<evidence type="ECO:0000313" key="2">
    <source>
        <dbReference type="Proteomes" id="UP000192596"/>
    </source>
</evidence>
<proteinExistence type="predicted"/>
<protein>
    <submittedName>
        <fullName evidence="1">Uncharacterized protein</fullName>
    </submittedName>
</protein>
<dbReference type="Proteomes" id="UP000192596">
    <property type="component" value="Unassembled WGS sequence"/>
</dbReference>
<dbReference type="AlphaFoldDB" id="A0A1V8S7Z4"/>
<accession>A0A1V8S7Z4</accession>
<gene>
    <name evidence="1" type="ORF">B0A48_18563</name>
</gene>
<dbReference type="InParanoid" id="A0A1V8S7Z4"/>
<dbReference type="EMBL" id="NAJO01000117">
    <property type="protein sequence ID" value="OQN95266.1"/>
    <property type="molecule type" value="Genomic_DNA"/>
</dbReference>
<name>A0A1V8S7Z4_9PEZI</name>
<keyword evidence="2" id="KW-1185">Reference proteome</keyword>